<dbReference type="Proteomes" id="UP000231152">
    <property type="component" value="Unassembled WGS sequence"/>
</dbReference>
<evidence type="ECO:0008006" key="3">
    <source>
        <dbReference type="Google" id="ProtNLM"/>
    </source>
</evidence>
<protein>
    <recommendedName>
        <fullName evidence="3">Four helix bundle protein</fullName>
    </recommendedName>
</protein>
<accession>A0A2M8LEP2</accession>
<sequence>MSVSNNIAEGSGGSDKEFAKYLDIMKSALETVSSIHLAKELNYISANEQQQLYNEAELLIKRVRAFKNALSVS</sequence>
<dbReference type="InterPro" id="IPR012657">
    <property type="entry name" value="23S_rRNA-intervening_sequence"/>
</dbReference>
<comment type="caution">
    <text evidence="1">The sequence shown here is derived from an EMBL/GenBank/DDBJ whole genome shotgun (WGS) entry which is preliminary data.</text>
</comment>
<dbReference type="AlphaFoldDB" id="A0A2M8LEP2"/>
<gene>
    <name evidence="1" type="ORF">COV04_03075</name>
</gene>
<dbReference type="SUPFAM" id="SSF158446">
    <property type="entry name" value="IVS-encoded protein-like"/>
    <property type="match status" value="1"/>
</dbReference>
<reference evidence="1 2" key="1">
    <citation type="submission" date="2017-09" db="EMBL/GenBank/DDBJ databases">
        <title>Depth-based differentiation of microbial function through sediment-hosted aquifers and enrichment of novel symbionts in the deep terrestrial subsurface.</title>
        <authorList>
            <person name="Probst A.J."/>
            <person name="Ladd B."/>
            <person name="Jarett J.K."/>
            <person name="Geller-Mcgrath D.E."/>
            <person name="Sieber C.M."/>
            <person name="Emerson J.B."/>
            <person name="Anantharaman K."/>
            <person name="Thomas B.C."/>
            <person name="Malmstrom R."/>
            <person name="Stieglmeier M."/>
            <person name="Klingl A."/>
            <person name="Woyke T."/>
            <person name="Ryan C.M."/>
            <person name="Banfield J.F."/>
        </authorList>
    </citation>
    <scope>NUCLEOTIDE SEQUENCE [LARGE SCALE GENOMIC DNA]</scope>
    <source>
        <strain evidence="1">CG10_big_fil_rev_8_21_14_0_10_48_11</strain>
    </source>
</reference>
<dbReference type="Pfam" id="PF05635">
    <property type="entry name" value="23S_rRNA_IVP"/>
    <property type="match status" value="1"/>
</dbReference>
<dbReference type="NCBIfam" id="TIGR02436">
    <property type="entry name" value="four helix bundle protein"/>
    <property type="match status" value="1"/>
</dbReference>
<dbReference type="Gene3D" id="1.20.1440.60">
    <property type="entry name" value="23S rRNA-intervening sequence"/>
    <property type="match status" value="1"/>
</dbReference>
<evidence type="ECO:0000313" key="1">
    <source>
        <dbReference type="EMBL" id="PJE75899.1"/>
    </source>
</evidence>
<organism evidence="1 2">
    <name type="scientific">Candidatus Uhrbacteria bacterium CG10_big_fil_rev_8_21_14_0_10_48_11</name>
    <dbReference type="NCBI Taxonomy" id="1975037"/>
    <lineage>
        <taxon>Bacteria</taxon>
        <taxon>Candidatus Uhriibacteriota</taxon>
    </lineage>
</organism>
<name>A0A2M8LEP2_9BACT</name>
<evidence type="ECO:0000313" key="2">
    <source>
        <dbReference type="Proteomes" id="UP000231152"/>
    </source>
</evidence>
<proteinExistence type="predicted"/>
<dbReference type="EMBL" id="PFET01000009">
    <property type="protein sequence ID" value="PJE75899.1"/>
    <property type="molecule type" value="Genomic_DNA"/>
</dbReference>
<dbReference type="InterPro" id="IPR036583">
    <property type="entry name" value="23S_rRNA_IVS_sf"/>
</dbReference>